<sequence length="196" mass="22545">MEQERTNKRIVRSIHSDFKTRDSDDGKKHIEGYFAVFNSDYELWPGATESVDSHAFDNTLSRDIRALQDHDTRLVIGRNKAHTLTLKVDERGLWGDVIINEDDQDALNLYARVTRGDVDQCSFGFEINKEEFEERADGTVHWTIKDVNLFEVSVVTFPAYESTSVSARKNDLSEIKKRSVDVFKRNLMTKLKGGQK</sequence>
<dbReference type="NCBIfam" id="TIGR01543">
    <property type="entry name" value="proheadase_HK97"/>
    <property type="match status" value="1"/>
</dbReference>
<evidence type="ECO:0000313" key="6">
    <source>
        <dbReference type="Proteomes" id="UP000260721"/>
    </source>
</evidence>
<evidence type="ECO:0000256" key="1">
    <source>
        <dbReference type="ARBA" id="ARBA00022612"/>
    </source>
</evidence>
<evidence type="ECO:0000313" key="5">
    <source>
        <dbReference type="EMBL" id="RGD76356.1"/>
    </source>
</evidence>
<protein>
    <submittedName>
        <fullName evidence="5">HK97 family phage prohead protease</fullName>
    </submittedName>
</protein>
<keyword evidence="1" id="KW-1188">Viral release from host cell</keyword>
<evidence type="ECO:0000256" key="2">
    <source>
        <dbReference type="ARBA" id="ARBA00022670"/>
    </source>
</evidence>
<reference evidence="5 6" key="1">
    <citation type="submission" date="2018-08" db="EMBL/GenBank/DDBJ databases">
        <title>A genome reference for cultivated species of the human gut microbiota.</title>
        <authorList>
            <person name="Zou Y."/>
            <person name="Xue W."/>
            <person name="Luo G."/>
        </authorList>
    </citation>
    <scope>NUCLEOTIDE SEQUENCE [LARGE SCALE GENOMIC DNA]</scope>
    <source>
        <strain evidence="5 6">TF08-11</strain>
    </source>
</reference>
<dbReference type="GO" id="GO:0008233">
    <property type="term" value="F:peptidase activity"/>
    <property type="evidence" value="ECO:0007669"/>
    <property type="project" value="UniProtKB-KW"/>
</dbReference>
<gene>
    <name evidence="5" type="ORF">DXC78_06605</name>
</gene>
<dbReference type="EMBL" id="QUSK01000013">
    <property type="protein sequence ID" value="RGD76356.1"/>
    <property type="molecule type" value="Genomic_DNA"/>
</dbReference>
<evidence type="ECO:0000256" key="3">
    <source>
        <dbReference type="ARBA" id="ARBA00022801"/>
    </source>
</evidence>
<dbReference type="GO" id="GO:0006508">
    <property type="term" value="P:proteolysis"/>
    <property type="evidence" value="ECO:0007669"/>
    <property type="project" value="UniProtKB-KW"/>
</dbReference>
<keyword evidence="2 5" id="KW-0645">Protease</keyword>
<dbReference type="AlphaFoldDB" id="A0A3E3E471"/>
<feature type="domain" description="Prohead serine protease" evidence="4">
    <location>
        <begin position="17"/>
        <end position="177"/>
    </location>
</feature>
<organism evidence="5 6">
    <name type="scientific">Faecalicoccus pleomorphus</name>
    <dbReference type="NCBI Taxonomy" id="1323"/>
    <lineage>
        <taxon>Bacteria</taxon>
        <taxon>Bacillati</taxon>
        <taxon>Bacillota</taxon>
        <taxon>Erysipelotrichia</taxon>
        <taxon>Erysipelotrichales</taxon>
        <taxon>Erysipelotrichaceae</taxon>
        <taxon>Faecalicoccus</taxon>
    </lineage>
</organism>
<evidence type="ECO:0000259" key="4">
    <source>
        <dbReference type="Pfam" id="PF04586"/>
    </source>
</evidence>
<dbReference type="InterPro" id="IPR054613">
    <property type="entry name" value="Peptidase_S78_dom"/>
</dbReference>
<proteinExistence type="predicted"/>
<dbReference type="InterPro" id="IPR006433">
    <property type="entry name" value="Prohead_protease"/>
</dbReference>
<dbReference type="Pfam" id="PF04586">
    <property type="entry name" value="Peptidase_S78"/>
    <property type="match status" value="1"/>
</dbReference>
<keyword evidence="3" id="KW-0378">Hydrolase</keyword>
<dbReference type="Proteomes" id="UP000260721">
    <property type="component" value="Unassembled WGS sequence"/>
</dbReference>
<name>A0A3E3E471_9FIRM</name>
<comment type="caution">
    <text evidence="5">The sequence shown here is derived from an EMBL/GenBank/DDBJ whole genome shotgun (WGS) entry which is preliminary data.</text>
</comment>
<dbReference type="RefSeq" id="WP_117446294.1">
    <property type="nucleotide sequence ID" value="NZ_QUSK01000013.1"/>
</dbReference>
<accession>A0A3E3E471</accession>